<feature type="compositionally biased region" description="Pro residues" evidence="1">
    <location>
        <begin position="14"/>
        <end position="23"/>
    </location>
</feature>
<evidence type="ECO:0000313" key="3">
    <source>
        <dbReference type="Proteomes" id="UP000215127"/>
    </source>
</evidence>
<dbReference type="EMBL" id="LT853701">
    <property type="protein sequence ID" value="SMQ54930.1"/>
    <property type="molecule type" value="Genomic_DNA"/>
</dbReference>
<evidence type="ECO:0008006" key="4">
    <source>
        <dbReference type="Google" id="ProtNLM"/>
    </source>
</evidence>
<evidence type="ECO:0000256" key="1">
    <source>
        <dbReference type="SAM" id="MobiDB-lite"/>
    </source>
</evidence>
<organism evidence="2 3">
    <name type="scientific">Zymoseptoria tritici (strain ST99CH_3D7)</name>
    <dbReference type="NCBI Taxonomy" id="1276538"/>
    <lineage>
        <taxon>Eukaryota</taxon>
        <taxon>Fungi</taxon>
        <taxon>Dikarya</taxon>
        <taxon>Ascomycota</taxon>
        <taxon>Pezizomycotina</taxon>
        <taxon>Dothideomycetes</taxon>
        <taxon>Dothideomycetidae</taxon>
        <taxon>Mycosphaerellales</taxon>
        <taxon>Mycosphaerellaceae</taxon>
        <taxon>Zymoseptoria</taxon>
    </lineage>
</organism>
<reference evidence="2 3" key="1">
    <citation type="submission" date="2016-06" db="EMBL/GenBank/DDBJ databases">
        <authorList>
            <person name="Kjaerup R.B."/>
            <person name="Dalgaard T.S."/>
            <person name="Juul-Madsen H.R."/>
        </authorList>
    </citation>
    <scope>NUCLEOTIDE SEQUENCE [LARGE SCALE GENOMIC DNA]</scope>
</reference>
<dbReference type="PANTHER" id="PTHR42336">
    <property type="entry name" value="THIOREDOXIN DOMAIN-CONTAINING PROTEIN-RELATED"/>
    <property type="match status" value="1"/>
</dbReference>
<name>A0A1X7S5Y5_ZYMT9</name>
<protein>
    <recommendedName>
        <fullName evidence="4">Alkyl hydroperoxide reductase subunit C/ Thiol specific antioxidant domain-containing protein</fullName>
    </recommendedName>
</protein>
<keyword evidence="3" id="KW-1185">Reference proteome</keyword>
<accession>A0A1X7S5Y5</accession>
<gene>
    <name evidence="2" type="ORF">ZT3D7_G10085</name>
</gene>
<feature type="region of interest" description="Disordered" evidence="1">
    <location>
        <begin position="1"/>
        <end position="32"/>
    </location>
</feature>
<proteinExistence type="predicted"/>
<dbReference type="Proteomes" id="UP000215127">
    <property type="component" value="Chromosome 10"/>
</dbReference>
<dbReference type="PANTHER" id="PTHR42336:SF1">
    <property type="entry name" value="ALKYL HYDROPEROXIDE REDUCTASE SUBUNIT C_ THIOL SPECIFIC ANTIOXIDANT DOMAIN-CONTAINING PROTEIN"/>
    <property type="match status" value="1"/>
</dbReference>
<evidence type="ECO:0000313" key="2">
    <source>
        <dbReference type="EMBL" id="SMQ54930.1"/>
    </source>
</evidence>
<feature type="compositionally biased region" description="Polar residues" evidence="1">
    <location>
        <begin position="1"/>
        <end position="11"/>
    </location>
</feature>
<dbReference type="AlphaFoldDB" id="A0A1X7S5Y5"/>
<dbReference type="SUPFAM" id="SSF52833">
    <property type="entry name" value="Thioredoxin-like"/>
    <property type="match status" value="1"/>
</dbReference>
<dbReference type="InterPro" id="IPR036249">
    <property type="entry name" value="Thioredoxin-like_sf"/>
</dbReference>
<sequence length="205" mass="22467">MTFQQEFSSWLTPANPPPSPVPTPGSAAPSTPLLSISPSRPTIITFLRHCGCPFAEKTFLQLRNIAKSNPDLDCVAVSHSDEAATQKWLESLPKDEAGDAKGKVRVVVDDKKEAYAAWGLGVSSWAHVLDPRALASVFQLAKEGLKNRPIESGSRWQTAGSYAVKDGKGRSKWNEHLCEPRSMLEKPLTVPVIPSPLLRSRTQLW</sequence>